<feature type="transmembrane region" description="Helical" evidence="2">
    <location>
        <begin position="363"/>
        <end position="384"/>
    </location>
</feature>
<dbReference type="Pfam" id="PF04235">
    <property type="entry name" value="DUF418"/>
    <property type="match status" value="1"/>
</dbReference>
<keyword evidence="2" id="KW-0472">Membrane</keyword>
<evidence type="ECO:0000313" key="4">
    <source>
        <dbReference type="EMBL" id="KIA65253.1"/>
    </source>
</evidence>
<evidence type="ECO:0000256" key="1">
    <source>
        <dbReference type="SAM" id="MobiDB-lite"/>
    </source>
</evidence>
<gene>
    <name evidence="4" type="ORF">FG87_08470</name>
</gene>
<feature type="transmembrane region" description="Helical" evidence="2">
    <location>
        <begin position="157"/>
        <end position="173"/>
    </location>
</feature>
<dbReference type="Proteomes" id="UP000031364">
    <property type="component" value="Unassembled WGS sequence"/>
</dbReference>
<proteinExistence type="predicted"/>
<dbReference type="EMBL" id="JNFP01000008">
    <property type="protein sequence ID" value="KIA65253.1"/>
    <property type="molecule type" value="Genomic_DNA"/>
</dbReference>
<evidence type="ECO:0000313" key="5">
    <source>
        <dbReference type="Proteomes" id="UP000031364"/>
    </source>
</evidence>
<feature type="transmembrane region" description="Helical" evidence="2">
    <location>
        <begin position="396"/>
        <end position="416"/>
    </location>
</feature>
<evidence type="ECO:0000259" key="3">
    <source>
        <dbReference type="Pfam" id="PF04235"/>
    </source>
</evidence>
<feature type="domain" description="DUF418" evidence="3">
    <location>
        <begin position="325"/>
        <end position="429"/>
    </location>
</feature>
<name>A0ABR4ZIN0_9NOCA</name>
<feature type="transmembrane region" description="Helical" evidence="2">
    <location>
        <begin position="100"/>
        <end position="118"/>
    </location>
</feature>
<reference evidence="4 5" key="1">
    <citation type="journal article" date="2014" name="Int. J. Syst. Evol. Microbiol.">
        <title>Nocardia vulneris sp. nov., isolated from wounds of human patients in North America.</title>
        <authorList>
            <person name="Lasker B.A."/>
            <person name="Bell M."/>
            <person name="Klenk H.P."/>
            <person name="Sproer C."/>
            <person name="Schumann C."/>
            <person name="Schumann P."/>
            <person name="Brown J.M."/>
        </authorList>
    </citation>
    <scope>NUCLEOTIDE SEQUENCE [LARGE SCALE GENOMIC DNA]</scope>
    <source>
        <strain evidence="4 5">W9851</strain>
    </source>
</reference>
<evidence type="ECO:0000256" key="2">
    <source>
        <dbReference type="SAM" id="Phobius"/>
    </source>
</evidence>
<organism evidence="4 5">
    <name type="scientific">Nocardia vulneris</name>
    <dbReference type="NCBI Taxonomy" id="1141657"/>
    <lineage>
        <taxon>Bacteria</taxon>
        <taxon>Bacillati</taxon>
        <taxon>Actinomycetota</taxon>
        <taxon>Actinomycetes</taxon>
        <taxon>Mycobacteriales</taxon>
        <taxon>Nocardiaceae</taxon>
        <taxon>Nocardia</taxon>
    </lineage>
</organism>
<feature type="transmembrane region" description="Helical" evidence="2">
    <location>
        <begin position="180"/>
        <end position="198"/>
    </location>
</feature>
<dbReference type="RefSeq" id="WP_043666983.1">
    <property type="nucleotide sequence ID" value="NZ_BDCI01000015.1"/>
</dbReference>
<feature type="region of interest" description="Disordered" evidence="1">
    <location>
        <begin position="1"/>
        <end position="24"/>
    </location>
</feature>
<protein>
    <submittedName>
        <fullName evidence="4">Membrane protein</fullName>
    </submittedName>
</protein>
<comment type="caution">
    <text evidence="4">The sequence shown here is derived from an EMBL/GenBank/DDBJ whole genome shotgun (WGS) entry which is preliminary data.</text>
</comment>
<dbReference type="PANTHER" id="PTHR30590">
    <property type="entry name" value="INNER MEMBRANE PROTEIN"/>
    <property type="match status" value="1"/>
</dbReference>
<feature type="transmembrane region" description="Helical" evidence="2">
    <location>
        <begin position="130"/>
        <end position="151"/>
    </location>
</feature>
<sequence>MAHHGVPAASVATGPERAAGGRRDGVAAVTVQRGWTGMTPAEVARVEPADGATARAAGRLIGVDLARGIAVLGMFAAHLGPTPDHGGVVGFVMELAHGRSSALFAFLAGFSIVLITGRRVPKTGRDGRQAVVKVLIRAGILLVVGTGLTALGTPVEVILAYYGLYFVLALPLSRLRAMTLAVLAALSALVLPQIWFLVTDAPPGWFDAVDGHDPLAWASGRGDAVGSPGGLIGLLFTGSYPALTWLPFVLAGMAVARLDLSDRVIRLRVLAVGIALAVLGYGGSAVALRVVPGTVPSAGLMDAPWWSDLAEEQPGWREQLVAVPHSETTLSIVANTGVAIAVLIAGVLACARSGWFRRVSAPLIAVGTMSLTAYVFHIVAVAILGIDTLPADSLPVLLGLSAIILMFAYCWTRFFARGPLEWLLHRATAVAGRVR</sequence>
<feature type="transmembrane region" description="Helical" evidence="2">
    <location>
        <begin position="231"/>
        <end position="255"/>
    </location>
</feature>
<feature type="transmembrane region" description="Helical" evidence="2">
    <location>
        <begin position="267"/>
        <end position="291"/>
    </location>
</feature>
<keyword evidence="2" id="KW-1133">Transmembrane helix</keyword>
<dbReference type="InterPro" id="IPR052529">
    <property type="entry name" value="Bact_Transport_Assoc"/>
</dbReference>
<dbReference type="PANTHER" id="PTHR30590:SF3">
    <property type="entry name" value="HYPOTHETICAL MEMBRANE SPANNING PROTEIN"/>
    <property type="match status" value="1"/>
</dbReference>
<keyword evidence="5" id="KW-1185">Reference proteome</keyword>
<keyword evidence="2" id="KW-0812">Transmembrane</keyword>
<feature type="transmembrane region" description="Helical" evidence="2">
    <location>
        <begin position="332"/>
        <end position="351"/>
    </location>
</feature>
<accession>A0ABR4ZIN0</accession>
<feature type="transmembrane region" description="Helical" evidence="2">
    <location>
        <begin position="60"/>
        <end position="80"/>
    </location>
</feature>
<dbReference type="InterPro" id="IPR007349">
    <property type="entry name" value="DUF418"/>
</dbReference>